<dbReference type="GeneID" id="92047641"/>
<feature type="transmembrane region" description="Helical" evidence="7">
    <location>
        <begin position="198"/>
        <end position="223"/>
    </location>
</feature>
<evidence type="ECO:0000256" key="7">
    <source>
        <dbReference type="SAM" id="Phobius"/>
    </source>
</evidence>
<comment type="caution">
    <text evidence="9">The sequence shown here is derived from an EMBL/GenBank/DDBJ whole genome shotgun (WGS) entry which is preliminary data.</text>
</comment>
<keyword evidence="4 7" id="KW-0472">Membrane</keyword>
<evidence type="ECO:0000256" key="4">
    <source>
        <dbReference type="ARBA" id="ARBA00023136"/>
    </source>
</evidence>
<evidence type="ECO:0000259" key="8">
    <source>
        <dbReference type="Pfam" id="PF20684"/>
    </source>
</evidence>
<feature type="transmembrane region" description="Helical" evidence="7">
    <location>
        <begin position="235"/>
        <end position="256"/>
    </location>
</feature>
<dbReference type="Proteomes" id="UP001433268">
    <property type="component" value="Unassembled WGS sequence"/>
</dbReference>
<evidence type="ECO:0000256" key="2">
    <source>
        <dbReference type="ARBA" id="ARBA00022692"/>
    </source>
</evidence>
<keyword evidence="10" id="KW-1185">Reference proteome</keyword>
<feature type="region of interest" description="Disordered" evidence="6">
    <location>
        <begin position="71"/>
        <end position="92"/>
    </location>
</feature>
<proteinExistence type="inferred from homology"/>
<evidence type="ECO:0000256" key="1">
    <source>
        <dbReference type="ARBA" id="ARBA00004141"/>
    </source>
</evidence>
<dbReference type="InterPro" id="IPR049326">
    <property type="entry name" value="Rhodopsin_dom_fungi"/>
</dbReference>
<protein>
    <recommendedName>
        <fullName evidence="8">Rhodopsin domain-containing protein</fullName>
    </recommendedName>
</protein>
<feature type="transmembrane region" description="Helical" evidence="7">
    <location>
        <begin position="14"/>
        <end position="35"/>
    </location>
</feature>
<evidence type="ECO:0000256" key="5">
    <source>
        <dbReference type="ARBA" id="ARBA00038359"/>
    </source>
</evidence>
<feature type="domain" description="Rhodopsin" evidence="8">
    <location>
        <begin position="32"/>
        <end position="299"/>
    </location>
</feature>
<organism evidence="9 10">
    <name type="scientific">Apiospora hydei</name>
    <dbReference type="NCBI Taxonomy" id="1337664"/>
    <lineage>
        <taxon>Eukaryota</taxon>
        <taxon>Fungi</taxon>
        <taxon>Dikarya</taxon>
        <taxon>Ascomycota</taxon>
        <taxon>Pezizomycotina</taxon>
        <taxon>Sordariomycetes</taxon>
        <taxon>Xylariomycetidae</taxon>
        <taxon>Amphisphaeriales</taxon>
        <taxon>Apiosporaceae</taxon>
        <taxon>Apiospora</taxon>
    </lineage>
</organism>
<evidence type="ECO:0000256" key="6">
    <source>
        <dbReference type="SAM" id="MobiDB-lite"/>
    </source>
</evidence>
<dbReference type="PANTHER" id="PTHR33048">
    <property type="entry name" value="PTH11-LIKE INTEGRAL MEMBRANE PROTEIN (AFU_ORTHOLOGUE AFUA_5G11245)"/>
    <property type="match status" value="1"/>
</dbReference>
<feature type="transmembrane region" description="Helical" evidence="7">
    <location>
        <begin position="268"/>
        <end position="293"/>
    </location>
</feature>
<evidence type="ECO:0000313" key="9">
    <source>
        <dbReference type="EMBL" id="KAK8075603.1"/>
    </source>
</evidence>
<evidence type="ECO:0000256" key="3">
    <source>
        <dbReference type="ARBA" id="ARBA00022989"/>
    </source>
</evidence>
<dbReference type="PANTHER" id="PTHR33048:SF57">
    <property type="entry name" value="INTEGRAL MEMBRANE PROTEIN-RELATED"/>
    <property type="match status" value="1"/>
</dbReference>
<dbReference type="InterPro" id="IPR052337">
    <property type="entry name" value="SAT4-like"/>
</dbReference>
<dbReference type="EMBL" id="JAQQWN010000007">
    <property type="protein sequence ID" value="KAK8075603.1"/>
    <property type="molecule type" value="Genomic_DNA"/>
</dbReference>
<keyword evidence="2 7" id="KW-0812">Transmembrane</keyword>
<dbReference type="RefSeq" id="XP_066666543.1">
    <property type="nucleotide sequence ID" value="XM_066814581.1"/>
</dbReference>
<gene>
    <name evidence="9" type="ORF">PG997_010266</name>
</gene>
<comment type="subcellular location">
    <subcellularLocation>
        <location evidence="1">Membrane</location>
        <topology evidence="1">Multi-pass membrane protein</topology>
    </subcellularLocation>
</comment>
<feature type="transmembrane region" description="Helical" evidence="7">
    <location>
        <begin position="147"/>
        <end position="178"/>
    </location>
</feature>
<sequence>MVYVFPIERDSQKAILGGAVVFSLLPTTAVVLRLVARSRLQDRKLDLSDWLIVLACVNLIFTRRQQEHQSLTKHANPLDRRSRVPSTRSRLRRGRGMGYHMSEIMAVPEAGPDSVTLLMKLVTVVVIFWSLSLGLTKLSILALYTKIFSIGSFVLITQACAVFVVLWSAVLFIGAFTICTPVEYNWDKFAVVGTCGDIRMLWAVTGGLNIFSDLVVMLLPMQYLYGLSLQLYKKIGLMVTFGIGLAVCIVSAVRLAEIIKIDMTDFPFSGGIALMFSALEPCLLVTAACIPLLRPLVSRDNSTAGASSSSYARGNNTIGSTGAHHSASRNAGFSELQDDDGSTRQLRMGQSQYAGGASAAADGSSFDSYNGVDNHHTELELKNIRVKRDWTVEESVV</sequence>
<evidence type="ECO:0000313" key="10">
    <source>
        <dbReference type="Proteomes" id="UP001433268"/>
    </source>
</evidence>
<keyword evidence="3 7" id="KW-1133">Transmembrane helix</keyword>
<feature type="transmembrane region" description="Helical" evidence="7">
    <location>
        <begin position="117"/>
        <end position="135"/>
    </location>
</feature>
<accession>A0ABR1W0H9</accession>
<name>A0ABR1W0H9_9PEZI</name>
<dbReference type="Pfam" id="PF20684">
    <property type="entry name" value="Fung_rhodopsin"/>
    <property type="match status" value="1"/>
</dbReference>
<comment type="similarity">
    <text evidence="5">Belongs to the SAT4 family.</text>
</comment>
<reference evidence="9 10" key="1">
    <citation type="submission" date="2023-01" db="EMBL/GenBank/DDBJ databases">
        <title>Analysis of 21 Apiospora genomes using comparative genomics revels a genus with tremendous synthesis potential of carbohydrate active enzymes and secondary metabolites.</title>
        <authorList>
            <person name="Sorensen T."/>
        </authorList>
    </citation>
    <scope>NUCLEOTIDE SEQUENCE [LARGE SCALE GENOMIC DNA]</scope>
    <source>
        <strain evidence="9 10">CBS 114990</strain>
    </source>
</reference>